<dbReference type="InterPro" id="IPR007871">
    <property type="entry name" value="Methyltransferase_TRM13"/>
</dbReference>
<feature type="compositionally biased region" description="Basic and acidic residues" evidence="2">
    <location>
        <begin position="340"/>
        <end position="352"/>
    </location>
</feature>
<comment type="catalytic activity">
    <reaction evidence="1">
        <text>adenosine(4) in tRNA(His) + S-adenosyl-L-methionine = 2'-O-methyladenosine(4) in tRNA(His) + S-adenosyl-L-homocysteine + H(+)</text>
        <dbReference type="Rhea" id="RHEA:43196"/>
        <dbReference type="Rhea" id="RHEA-COMP:10401"/>
        <dbReference type="Rhea" id="RHEA-COMP:10402"/>
        <dbReference type="ChEBI" id="CHEBI:15378"/>
        <dbReference type="ChEBI" id="CHEBI:57856"/>
        <dbReference type="ChEBI" id="CHEBI:59789"/>
        <dbReference type="ChEBI" id="CHEBI:74411"/>
        <dbReference type="ChEBI" id="CHEBI:74477"/>
        <dbReference type="EC" id="2.1.1.225"/>
    </reaction>
</comment>
<keyword evidence="1 5" id="KW-0808">Transferase</keyword>
<dbReference type="GO" id="GO:0106050">
    <property type="term" value="F:tRNA 2'-O-methyltransferase activity"/>
    <property type="evidence" value="ECO:0007669"/>
    <property type="project" value="UniProtKB-UniRule"/>
</dbReference>
<feature type="domain" description="Zinc finger CCCH-type TRM13" evidence="4">
    <location>
        <begin position="17"/>
        <end position="45"/>
    </location>
</feature>
<comment type="catalytic activity">
    <reaction evidence="1">
        <text>cytidine(4) in tRNA(Gly)(GCC) + S-adenosyl-L-methionine = 2'-O-methylcytidine(4) in tRNA(Gly)(GCC) + S-adenosyl-L-homocysteine + H(+)</text>
        <dbReference type="Rhea" id="RHEA:43192"/>
        <dbReference type="Rhea" id="RHEA-COMP:10399"/>
        <dbReference type="Rhea" id="RHEA-COMP:10400"/>
        <dbReference type="ChEBI" id="CHEBI:15378"/>
        <dbReference type="ChEBI" id="CHEBI:57856"/>
        <dbReference type="ChEBI" id="CHEBI:59789"/>
        <dbReference type="ChEBI" id="CHEBI:74495"/>
        <dbReference type="ChEBI" id="CHEBI:82748"/>
        <dbReference type="EC" id="2.1.1.225"/>
    </reaction>
</comment>
<dbReference type="PANTHER" id="PTHR12998">
    <property type="entry name" value="TRNA:M(4)X MODIFICATION ENZYME TRM13 HOMOLOG"/>
    <property type="match status" value="1"/>
</dbReference>
<feature type="domain" description="Methyltransferase TRM13" evidence="3">
    <location>
        <begin position="106"/>
        <end position="409"/>
    </location>
</feature>
<dbReference type="InterPro" id="IPR039044">
    <property type="entry name" value="Trm13"/>
</dbReference>
<keyword evidence="1" id="KW-0479">Metal-binding</keyword>
<organism evidence="5 6">
    <name type="scientific">Myotis davidii</name>
    <name type="common">David's myotis</name>
    <dbReference type="NCBI Taxonomy" id="225400"/>
    <lineage>
        <taxon>Eukaryota</taxon>
        <taxon>Metazoa</taxon>
        <taxon>Chordata</taxon>
        <taxon>Craniata</taxon>
        <taxon>Vertebrata</taxon>
        <taxon>Euteleostomi</taxon>
        <taxon>Mammalia</taxon>
        <taxon>Eutheria</taxon>
        <taxon>Laurasiatheria</taxon>
        <taxon>Chiroptera</taxon>
        <taxon>Yangochiroptera</taxon>
        <taxon>Vespertilionidae</taxon>
        <taxon>Myotis</taxon>
    </lineage>
</organism>
<evidence type="ECO:0000313" key="6">
    <source>
        <dbReference type="Proteomes" id="UP000010556"/>
    </source>
</evidence>
<name>L5LWB4_MYODS</name>
<evidence type="ECO:0000259" key="4">
    <source>
        <dbReference type="Pfam" id="PF11722"/>
    </source>
</evidence>
<dbReference type="PANTHER" id="PTHR12998:SF0">
    <property type="entry name" value="TRNA:M(4)X MODIFICATION ENZYME TRM13 HOMOLOG"/>
    <property type="match status" value="1"/>
</dbReference>
<dbReference type="GO" id="GO:0030488">
    <property type="term" value="P:tRNA methylation"/>
    <property type="evidence" value="ECO:0007669"/>
    <property type="project" value="InterPro"/>
</dbReference>
<protein>
    <recommendedName>
        <fullName evidence="1">tRNA:m(4)X modification enzyme TRM13</fullName>
        <ecNumber evidence="1">2.1.1.225</ecNumber>
    </recommendedName>
</protein>
<dbReference type="Pfam" id="PF11722">
    <property type="entry name" value="zf-TRM13_CCCH"/>
    <property type="match status" value="1"/>
</dbReference>
<dbReference type="Proteomes" id="UP000010556">
    <property type="component" value="Unassembled WGS sequence"/>
</dbReference>
<keyword evidence="6" id="KW-1185">Reference proteome</keyword>
<accession>L5LWB4</accession>
<gene>
    <name evidence="5" type="ORF">MDA_GLEAN10024671</name>
</gene>
<dbReference type="Pfam" id="PF05206">
    <property type="entry name" value="TRM13"/>
    <property type="match status" value="1"/>
</dbReference>
<dbReference type="GO" id="GO:0008270">
    <property type="term" value="F:zinc ion binding"/>
    <property type="evidence" value="ECO:0007669"/>
    <property type="project" value="UniProtKB-KW"/>
</dbReference>
<comment type="catalytic activity">
    <reaction evidence="1">
        <text>cytidine(4) in tRNA(Pro) + S-adenosyl-L-methionine = 2'-O-methylcytidine(4) in tRNA(Pro) + S-adenosyl-L-homocysteine + H(+)</text>
        <dbReference type="Rhea" id="RHEA:32767"/>
        <dbReference type="Rhea" id="RHEA-COMP:10397"/>
        <dbReference type="Rhea" id="RHEA-COMP:10398"/>
        <dbReference type="ChEBI" id="CHEBI:15378"/>
        <dbReference type="ChEBI" id="CHEBI:57856"/>
        <dbReference type="ChEBI" id="CHEBI:59789"/>
        <dbReference type="ChEBI" id="CHEBI:74495"/>
        <dbReference type="ChEBI" id="CHEBI:82748"/>
        <dbReference type="EC" id="2.1.1.225"/>
    </reaction>
</comment>
<keyword evidence="1" id="KW-0819">tRNA processing</keyword>
<evidence type="ECO:0000259" key="3">
    <source>
        <dbReference type="Pfam" id="PF05206"/>
    </source>
</evidence>
<keyword evidence="1" id="KW-0863">Zinc-finger</keyword>
<dbReference type="InterPro" id="IPR021721">
    <property type="entry name" value="Znf_CCCH-type_TRM13"/>
</dbReference>
<feature type="region of interest" description="Disordered" evidence="2">
    <location>
        <begin position="316"/>
        <end position="356"/>
    </location>
</feature>
<evidence type="ECO:0000256" key="2">
    <source>
        <dbReference type="SAM" id="MobiDB-lite"/>
    </source>
</evidence>
<dbReference type="AlphaFoldDB" id="L5LWB4"/>
<evidence type="ECO:0000313" key="5">
    <source>
        <dbReference type="EMBL" id="ELK30719.1"/>
    </source>
</evidence>
<comment type="similarity">
    <text evidence="1">Belongs to the methyltransferase TRM13 family.</text>
</comment>
<sequence length="421" mass="46295">MAASAPTPHATGFPAEGRCGYYVAKKKRFCRMVAAAGRRFCGEHAGAAEVPISSLPEEQLEILIKKLKKASEGLNSTLKDQIMSHPALHDALNDPNNGDSATKHLKQQASILGNIEKLKLLGPRRCFVEFGAGKGKLSHWVDIALKDAEEVHFILVEKVPTRFKVDGKHRKKNSVFQRLQIDIQHLCLNRIPVLSRERLPVVGIGKHLCGAATDLALRCLVETYGARREEGNEEPSAKRIKNSKADKDLDAAAEDGGEGLVAEEWSPVAGIVVALCCHHRCDWRHYVGKDYFRARGLGALEFHYFQRMSSWATCGRRTAAPEASGVPRTRDDESEDGEEHDGGGHRGPEDRAGTLPGFLPAEEKERLGRLCKLLIDQGRLEYLQRRGFRAALQRYADPGVSLENVLLTALPARAPPADATA</sequence>
<keyword evidence="1" id="KW-0862">Zinc</keyword>
<proteinExistence type="inferred from homology"/>
<keyword evidence="1" id="KW-0949">S-adenosyl-L-methionine</keyword>
<dbReference type="EMBL" id="KB106585">
    <property type="protein sequence ID" value="ELK30719.1"/>
    <property type="molecule type" value="Genomic_DNA"/>
</dbReference>
<comment type="function">
    <text evidence="1">tRNA methylase which 2'-O-methylates cytidine(4) in tRNA(Pro) and tRNA(Gly)(GCC), and adenosine(4) in tRNA(His).</text>
</comment>
<keyword evidence="1 5" id="KW-0489">Methyltransferase</keyword>
<dbReference type="EC" id="2.1.1.225" evidence="1"/>
<evidence type="ECO:0000256" key="1">
    <source>
        <dbReference type="RuleBase" id="RU367103"/>
    </source>
</evidence>
<reference evidence="6" key="1">
    <citation type="journal article" date="2013" name="Science">
        <title>Comparative analysis of bat genomes provides insight into the evolution of flight and immunity.</title>
        <authorList>
            <person name="Zhang G."/>
            <person name="Cowled C."/>
            <person name="Shi Z."/>
            <person name="Huang Z."/>
            <person name="Bishop-Lilly K.A."/>
            <person name="Fang X."/>
            <person name="Wynne J.W."/>
            <person name="Xiong Z."/>
            <person name="Baker M.L."/>
            <person name="Zhao W."/>
            <person name="Tachedjian M."/>
            <person name="Zhu Y."/>
            <person name="Zhou P."/>
            <person name="Jiang X."/>
            <person name="Ng J."/>
            <person name="Yang L."/>
            <person name="Wu L."/>
            <person name="Xiao J."/>
            <person name="Feng Y."/>
            <person name="Chen Y."/>
            <person name="Sun X."/>
            <person name="Zhang Y."/>
            <person name="Marsh G.A."/>
            <person name="Crameri G."/>
            <person name="Broder C.C."/>
            <person name="Frey K.G."/>
            <person name="Wang L.F."/>
            <person name="Wang J."/>
        </authorList>
    </citation>
    <scope>NUCLEOTIDE SEQUENCE [LARGE SCALE GENOMIC DNA]</scope>
</reference>